<keyword evidence="1" id="KW-1133">Transmembrane helix</keyword>
<organism evidence="2 3">
    <name type="scientific">Wenyingzhuangia heitensis</name>
    <dbReference type="NCBI Taxonomy" id="1487859"/>
    <lineage>
        <taxon>Bacteria</taxon>
        <taxon>Pseudomonadati</taxon>
        <taxon>Bacteroidota</taxon>
        <taxon>Flavobacteriia</taxon>
        <taxon>Flavobacteriales</taxon>
        <taxon>Flavobacteriaceae</taxon>
        <taxon>Wenyingzhuangia</taxon>
    </lineage>
</organism>
<keyword evidence="1" id="KW-0472">Membrane</keyword>
<evidence type="ECO:0008006" key="4">
    <source>
        <dbReference type="Google" id="ProtNLM"/>
    </source>
</evidence>
<feature type="transmembrane region" description="Helical" evidence="1">
    <location>
        <begin position="31"/>
        <end position="51"/>
    </location>
</feature>
<dbReference type="EMBL" id="JAASQL010000001">
    <property type="protein sequence ID" value="NIJ44048.1"/>
    <property type="molecule type" value="Genomic_DNA"/>
</dbReference>
<comment type="caution">
    <text evidence="2">The sequence shown here is derived from an EMBL/GenBank/DDBJ whole genome shotgun (WGS) entry which is preliminary data.</text>
</comment>
<reference evidence="2 3" key="1">
    <citation type="submission" date="2020-03" db="EMBL/GenBank/DDBJ databases">
        <title>Genomic Encyclopedia of Type Strains, Phase IV (KMG-IV): sequencing the most valuable type-strain genomes for metagenomic binning, comparative biology and taxonomic classification.</title>
        <authorList>
            <person name="Goeker M."/>
        </authorList>
    </citation>
    <scope>NUCLEOTIDE SEQUENCE [LARGE SCALE GENOMIC DNA]</scope>
    <source>
        <strain evidence="2 3">DSM 101599</strain>
    </source>
</reference>
<keyword evidence="3" id="KW-1185">Reference proteome</keyword>
<evidence type="ECO:0000256" key="1">
    <source>
        <dbReference type="SAM" id="Phobius"/>
    </source>
</evidence>
<name>A0ABX0U5K5_9FLAO</name>
<gene>
    <name evidence="2" type="ORF">FHR24_000487</name>
</gene>
<keyword evidence="1" id="KW-0812">Transmembrane</keyword>
<evidence type="ECO:0000313" key="2">
    <source>
        <dbReference type="EMBL" id="NIJ44048.1"/>
    </source>
</evidence>
<protein>
    <recommendedName>
        <fullName evidence="4">Uracil phosphoribosyltransferase</fullName>
    </recommendedName>
</protein>
<accession>A0ABX0U5K5</accession>
<dbReference type="Proteomes" id="UP000745859">
    <property type="component" value="Unassembled WGS sequence"/>
</dbReference>
<proteinExistence type="predicted"/>
<sequence length="69" mass="7998">MTALNIFNTIDDLFTNGLFAPFKALRFSGSWWGSNALNFVFIIIGLVYFAYWMKESKRFKDTNTEDSSK</sequence>
<dbReference type="InterPro" id="IPR045922">
    <property type="entry name" value="DUF6341"/>
</dbReference>
<dbReference type="RefSeq" id="WP_167183353.1">
    <property type="nucleotide sequence ID" value="NZ_JAASQL010000001.1"/>
</dbReference>
<dbReference type="Pfam" id="PF19868">
    <property type="entry name" value="DUF6341"/>
    <property type="match status" value="1"/>
</dbReference>
<evidence type="ECO:0000313" key="3">
    <source>
        <dbReference type="Proteomes" id="UP000745859"/>
    </source>
</evidence>